<protein>
    <submittedName>
        <fullName evidence="1">Uncharacterized protein</fullName>
    </submittedName>
</protein>
<reference evidence="2" key="1">
    <citation type="submission" date="2018-03" db="EMBL/GenBank/DDBJ databases">
        <title>Gramella fulva sp. nov., isolated from a dry surface of tidal flat.</title>
        <authorList>
            <person name="Hwang S.H."/>
            <person name="Hwang W.M."/>
            <person name="Kang K."/>
            <person name="Ahn T.-Y."/>
        </authorList>
    </citation>
    <scope>NUCLEOTIDE SEQUENCE [LARGE SCALE GENOMIC DNA]</scope>
    <source>
        <strain evidence="2">SH35</strain>
    </source>
</reference>
<accession>A0A2R3Z3F3</accession>
<dbReference type="AlphaFoldDB" id="A0A2R3Z3F3"/>
<dbReference type="EMBL" id="CP028136">
    <property type="protein sequence ID" value="AVR44794.1"/>
    <property type="molecule type" value="Genomic_DNA"/>
</dbReference>
<name>A0A2R3Z3F3_9FLAO</name>
<organism evidence="1 2">
    <name type="scientific">Christiangramia fulva</name>
    <dbReference type="NCBI Taxonomy" id="2126553"/>
    <lineage>
        <taxon>Bacteria</taxon>
        <taxon>Pseudomonadati</taxon>
        <taxon>Bacteroidota</taxon>
        <taxon>Flavobacteriia</taxon>
        <taxon>Flavobacteriales</taxon>
        <taxon>Flavobacteriaceae</taxon>
        <taxon>Christiangramia</taxon>
    </lineage>
</organism>
<evidence type="ECO:0000313" key="2">
    <source>
        <dbReference type="Proteomes" id="UP000241507"/>
    </source>
</evidence>
<keyword evidence="2" id="KW-1185">Reference proteome</keyword>
<proteinExistence type="predicted"/>
<dbReference type="Proteomes" id="UP000241507">
    <property type="component" value="Chromosome"/>
</dbReference>
<dbReference type="KEGG" id="grs:C7S20_05660"/>
<evidence type="ECO:0000313" key="1">
    <source>
        <dbReference type="EMBL" id="AVR44794.1"/>
    </source>
</evidence>
<sequence length="80" mass="9371">MKQQVLQQRPWALQLGFARCWVVHKSGFPPLPPTLVVTPLLGPSLVFDLVFQMHGPLIKFFFYFFTTNFKRPLIIVYEFS</sequence>
<gene>
    <name evidence="1" type="ORF">C7S20_05660</name>
</gene>